<dbReference type="InterPro" id="IPR051553">
    <property type="entry name" value="Ran_GTPase-activating"/>
</dbReference>
<dbReference type="Pfam" id="PF25390">
    <property type="entry name" value="WD40_RLD"/>
    <property type="match status" value="1"/>
</dbReference>
<dbReference type="InParanoid" id="A0A1Y1UJX8"/>
<dbReference type="AlphaFoldDB" id="A0A1Y1UJX8"/>
<dbReference type="InterPro" id="IPR058923">
    <property type="entry name" value="RCC1-like_dom"/>
</dbReference>
<name>A0A1Y1UJX8_9TREE</name>
<dbReference type="GO" id="GO:0005737">
    <property type="term" value="C:cytoplasm"/>
    <property type="evidence" value="ECO:0007669"/>
    <property type="project" value="TreeGrafter"/>
</dbReference>
<dbReference type="InterPro" id="IPR009091">
    <property type="entry name" value="RCC1/BLIP-II"/>
</dbReference>
<dbReference type="OrthoDB" id="61110at2759"/>
<sequence>MPTRASAPSSAAASPAKKPRSAVLPKQPSKAPVSKNAPKSSARAVMEDVNMDHEAASQSNGHVNGNGAEATGPVKGRAAGLTQEANGGSRAGKGHVRRGSLRAPPVKIPIPSPPPISEPPRELFVFGCGDMGQFGLGPDALEDIPRPRMQTWFQEHANDLSRAGRSGAGGLETVTAGGMHTLAVDENGRVYTWGINDNACLGRVTVGVPDPKDPGKTIHNENLEAWPFVIEQLEKEGFRTVSVAAGDSVSVAVSDTGDFRAWGSFRSDDGILGFDGVPGHSRFQFTPIAIQAFQRNKLQIIQAACGSNHVLALTSQGHVYVWGEGGQNQLGRRIMERRKLNGLEPERLALRNIVHVAAGQYHSFALDSNGIVWAWGLNTFHQTGLTPARGGDESMVMIPAQVDALLPENHGGSRVIQISGGEHHSLFLFDNGEVWACGRSDTCQTGLGPDHPGTKAIEERRKEEKTEFVEAVKVAREKLEELTTKGDDEEARRAAETTLQIAEARLRSPSNDYVPEPVRVCFPPIPEEYSVVPPFPSYADSKPSDNPIAQISAGTRHNLAVSKSGHLYSWGLGETCQLGLGKEEQAAVPTLVRSAQLKQYHAVQASAGGQHCCVLAIKGKDEEGRPLKR</sequence>
<evidence type="ECO:0000256" key="3">
    <source>
        <dbReference type="PROSITE-ProRule" id="PRU00235"/>
    </source>
</evidence>
<feature type="compositionally biased region" description="Low complexity" evidence="5">
    <location>
        <begin position="1"/>
        <end position="16"/>
    </location>
</feature>
<dbReference type="SUPFAM" id="SSF50985">
    <property type="entry name" value="RCC1/BLIP-II"/>
    <property type="match status" value="2"/>
</dbReference>
<feature type="compositionally biased region" description="Pro residues" evidence="5">
    <location>
        <begin position="106"/>
        <end position="117"/>
    </location>
</feature>
<evidence type="ECO:0000256" key="2">
    <source>
        <dbReference type="ARBA" id="ARBA00022737"/>
    </source>
</evidence>
<comment type="caution">
    <text evidence="7">The sequence shown here is derived from an EMBL/GenBank/DDBJ whole genome shotgun (WGS) entry which is preliminary data.</text>
</comment>
<dbReference type="PROSITE" id="PS00626">
    <property type="entry name" value="RCC1_2"/>
    <property type="match status" value="3"/>
</dbReference>
<evidence type="ECO:0000256" key="5">
    <source>
        <dbReference type="SAM" id="MobiDB-lite"/>
    </source>
</evidence>
<feature type="repeat" description="RCC1" evidence="3">
    <location>
        <begin position="565"/>
        <end position="618"/>
    </location>
</feature>
<keyword evidence="4" id="KW-0175">Coiled coil</keyword>
<keyword evidence="1" id="KW-0344">Guanine-nucleotide releasing factor</keyword>
<proteinExistence type="predicted"/>
<dbReference type="Proteomes" id="UP000193218">
    <property type="component" value="Unassembled WGS sequence"/>
</dbReference>
<evidence type="ECO:0000259" key="6">
    <source>
        <dbReference type="Pfam" id="PF25390"/>
    </source>
</evidence>
<feature type="repeat" description="RCC1" evidence="3">
    <location>
        <begin position="370"/>
        <end position="431"/>
    </location>
</feature>
<feature type="repeat" description="RCC1" evidence="3">
    <location>
        <begin position="188"/>
        <end position="256"/>
    </location>
</feature>
<accession>A0A1Y1UJX8</accession>
<dbReference type="STRING" id="4999.A0A1Y1UJX8"/>
<dbReference type="GO" id="GO:0005085">
    <property type="term" value="F:guanyl-nucleotide exchange factor activity"/>
    <property type="evidence" value="ECO:0007669"/>
    <property type="project" value="TreeGrafter"/>
</dbReference>
<organism evidence="7 8">
    <name type="scientific">Kockovaella imperatae</name>
    <dbReference type="NCBI Taxonomy" id="4999"/>
    <lineage>
        <taxon>Eukaryota</taxon>
        <taxon>Fungi</taxon>
        <taxon>Dikarya</taxon>
        <taxon>Basidiomycota</taxon>
        <taxon>Agaricomycotina</taxon>
        <taxon>Tremellomycetes</taxon>
        <taxon>Tremellales</taxon>
        <taxon>Cuniculitremaceae</taxon>
        <taxon>Kockovaella</taxon>
    </lineage>
</organism>
<dbReference type="PRINTS" id="PR00633">
    <property type="entry name" value="RCCNDNSATION"/>
</dbReference>
<dbReference type="PROSITE" id="PS50012">
    <property type="entry name" value="RCC1_3"/>
    <property type="match status" value="6"/>
</dbReference>
<reference evidence="7 8" key="1">
    <citation type="submission" date="2017-03" db="EMBL/GenBank/DDBJ databases">
        <title>Widespread Adenine N6-methylation of Active Genes in Fungi.</title>
        <authorList>
            <consortium name="DOE Joint Genome Institute"/>
            <person name="Mondo S.J."/>
            <person name="Dannebaum R.O."/>
            <person name="Kuo R.C."/>
            <person name="Louie K.B."/>
            <person name="Bewick A.J."/>
            <person name="Labutti K."/>
            <person name="Haridas S."/>
            <person name="Kuo A."/>
            <person name="Salamov A."/>
            <person name="Ahrendt S.R."/>
            <person name="Lau R."/>
            <person name="Bowen B.P."/>
            <person name="Lipzen A."/>
            <person name="Sullivan W."/>
            <person name="Andreopoulos W.B."/>
            <person name="Clum A."/>
            <person name="Lindquist E."/>
            <person name="Daum C."/>
            <person name="Northen T.R."/>
            <person name="Ramamoorthy G."/>
            <person name="Schmitz R.J."/>
            <person name="Gryganskyi A."/>
            <person name="Culley D."/>
            <person name="Magnuson J."/>
            <person name="James T.Y."/>
            <person name="O'Malley M.A."/>
            <person name="Stajich J.E."/>
            <person name="Spatafora J.W."/>
            <person name="Visel A."/>
            <person name="Grigoriev I.V."/>
        </authorList>
    </citation>
    <scope>NUCLEOTIDE SEQUENCE [LARGE SCALE GENOMIC DNA]</scope>
    <source>
        <strain evidence="7 8">NRRL Y-17943</strain>
    </source>
</reference>
<feature type="repeat" description="RCC1" evidence="3">
    <location>
        <begin position="317"/>
        <end position="369"/>
    </location>
</feature>
<evidence type="ECO:0000313" key="7">
    <source>
        <dbReference type="EMBL" id="ORX38289.1"/>
    </source>
</evidence>
<evidence type="ECO:0000313" key="8">
    <source>
        <dbReference type="Proteomes" id="UP000193218"/>
    </source>
</evidence>
<keyword evidence="8" id="KW-1185">Reference proteome</keyword>
<dbReference type="RefSeq" id="XP_021872211.1">
    <property type="nucleotide sequence ID" value="XM_022013898.1"/>
</dbReference>
<dbReference type="GeneID" id="33555706"/>
<feature type="domain" description="RCC1-like" evidence="6">
    <location>
        <begin position="122"/>
        <end position="613"/>
    </location>
</feature>
<protein>
    <recommendedName>
        <fullName evidence="6">RCC1-like domain-containing protein</fullName>
    </recommendedName>
</protein>
<keyword evidence="2" id="KW-0677">Repeat</keyword>
<dbReference type="EMBL" id="NBSH01000004">
    <property type="protein sequence ID" value="ORX38289.1"/>
    <property type="molecule type" value="Genomic_DNA"/>
</dbReference>
<dbReference type="Gene3D" id="2.130.10.30">
    <property type="entry name" value="Regulator of chromosome condensation 1/beta-lactamase-inhibitor protein II"/>
    <property type="match status" value="1"/>
</dbReference>
<feature type="coiled-coil region" evidence="4">
    <location>
        <begin position="465"/>
        <end position="492"/>
    </location>
</feature>
<dbReference type="FunCoup" id="A0A1Y1UJX8">
    <property type="interactions" value="713"/>
</dbReference>
<dbReference type="InterPro" id="IPR000408">
    <property type="entry name" value="Reg_chr_condens"/>
</dbReference>
<evidence type="ECO:0000256" key="1">
    <source>
        <dbReference type="ARBA" id="ARBA00022658"/>
    </source>
</evidence>
<feature type="repeat" description="RCC1" evidence="3">
    <location>
        <begin position="121"/>
        <end position="187"/>
    </location>
</feature>
<feature type="repeat" description="RCC1" evidence="3">
    <location>
        <begin position="257"/>
        <end position="316"/>
    </location>
</feature>
<dbReference type="PANTHER" id="PTHR45982">
    <property type="entry name" value="REGULATOR OF CHROMOSOME CONDENSATION"/>
    <property type="match status" value="1"/>
</dbReference>
<gene>
    <name evidence="7" type="ORF">BD324DRAFT_599054</name>
</gene>
<evidence type="ECO:0000256" key="4">
    <source>
        <dbReference type="SAM" id="Coils"/>
    </source>
</evidence>
<dbReference type="PANTHER" id="PTHR45982:SF1">
    <property type="entry name" value="REGULATOR OF CHROMOSOME CONDENSATION"/>
    <property type="match status" value="1"/>
</dbReference>
<feature type="region of interest" description="Disordered" evidence="5">
    <location>
        <begin position="1"/>
        <end position="117"/>
    </location>
</feature>